<keyword evidence="1" id="KW-0812">Transmembrane</keyword>
<dbReference type="RefSeq" id="WP_115303050.1">
    <property type="nucleotide sequence ID" value="NZ_CAAAHO010000002.1"/>
</dbReference>
<dbReference type="OrthoDB" id="9941485at2"/>
<proteinExistence type="predicted"/>
<accession>A0A378IAM7</accession>
<feature type="transmembrane region" description="Helical" evidence="1">
    <location>
        <begin position="38"/>
        <end position="60"/>
    </location>
</feature>
<sequence>MPALIKLLEIRESGVGKTERRVNKARPLSLRLLIQAEMALASGAFFGMLAMMCIVFLSMSNLVSDLVIAATIFSGLSVIVAVALLGISSAVIAAKLDYKK</sequence>
<evidence type="ECO:0000313" key="2">
    <source>
        <dbReference type="EMBL" id="STX29374.1"/>
    </source>
</evidence>
<gene>
    <name evidence="2" type="ORF">NCTC13315_01917</name>
</gene>
<organism evidence="2 3">
    <name type="scientific">Legionella beliardensis</name>
    <dbReference type="NCBI Taxonomy" id="91822"/>
    <lineage>
        <taxon>Bacteria</taxon>
        <taxon>Pseudomonadati</taxon>
        <taxon>Pseudomonadota</taxon>
        <taxon>Gammaproteobacteria</taxon>
        <taxon>Legionellales</taxon>
        <taxon>Legionellaceae</taxon>
        <taxon>Legionella</taxon>
    </lineage>
</organism>
<keyword evidence="1" id="KW-1133">Transmembrane helix</keyword>
<keyword evidence="3" id="KW-1185">Reference proteome</keyword>
<keyword evidence="1" id="KW-0472">Membrane</keyword>
<evidence type="ECO:0000313" key="3">
    <source>
        <dbReference type="Proteomes" id="UP000254968"/>
    </source>
</evidence>
<evidence type="ECO:0000256" key="1">
    <source>
        <dbReference type="SAM" id="Phobius"/>
    </source>
</evidence>
<protein>
    <submittedName>
        <fullName evidence="2">Uncharacterized protein</fullName>
    </submittedName>
</protein>
<feature type="transmembrane region" description="Helical" evidence="1">
    <location>
        <begin position="66"/>
        <end position="94"/>
    </location>
</feature>
<name>A0A378IAM7_9GAMM</name>
<reference evidence="2 3" key="1">
    <citation type="submission" date="2018-06" db="EMBL/GenBank/DDBJ databases">
        <authorList>
            <consortium name="Pathogen Informatics"/>
            <person name="Doyle S."/>
        </authorList>
    </citation>
    <scope>NUCLEOTIDE SEQUENCE [LARGE SCALE GENOMIC DNA]</scope>
    <source>
        <strain evidence="2 3">NCTC13315</strain>
    </source>
</reference>
<dbReference type="Proteomes" id="UP000254968">
    <property type="component" value="Unassembled WGS sequence"/>
</dbReference>
<dbReference type="AlphaFoldDB" id="A0A378IAM7"/>
<dbReference type="EMBL" id="UGNV01000001">
    <property type="protein sequence ID" value="STX29374.1"/>
    <property type="molecule type" value="Genomic_DNA"/>
</dbReference>